<sequence>MGVVVGIALVWFIIEMLIWYLLAQFMSGWLVFLWFVVAFFIGLALIKKAASTLNPMAQQMKNGVIPNPANQPPESTITKSVAIGIAGILFVLPGILTDIGAFLLLLPAIQKVLTTKAKNYAMNNQEKMMAMMAKQMGGQSPFGDMGGVNPNNPFGQGNPFGNGGFGGNYGNSRTTIDGQAKTVKKSANDD</sequence>
<keyword evidence="2" id="KW-0812">Transmembrane</keyword>
<proteinExistence type="predicted"/>
<dbReference type="PANTHER" id="PTHR35335">
    <property type="entry name" value="UPF0716 PROTEIN FXSA"/>
    <property type="match status" value="1"/>
</dbReference>
<dbReference type="PANTHER" id="PTHR35335:SF1">
    <property type="entry name" value="UPF0716 PROTEIN FXSA"/>
    <property type="match status" value="1"/>
</dbReference>
<reference evidence="3 4" key="1">
    <citation type="submission" date="2018-06" db="EMBL/GenBank/DDBJ databases">
        <authorList>
            <consortium name="Pathogen Informatics"/>
            <person name="Doyle S."/>
        </authorList>
    </citation>
    <scope>NUCLEOTIDE SEQUENCE [LARGE SCALE GENOMIC DNA]</scope>
    <source>
        <strain evidence="3 4">NCTC9426</strain>
    </source>
</reference>
<feature type="region of interest" description="Disordered" evidence="1">
    <location>
        <begin position="157"/>
        <end position="190"/>
    </location>
</feature>
<organism evidence="3 4">
    <name type="scientific">Moraxella bovis</name>
    <dbReference type="NCBI Taxonomy" id="476"/>
    <lineage>
        <taxon>Bacteria</taxon>
        <taxon>Pseudomonadati</taxon>
        <taxon>Pseudomonadota</taxon>
        <taxon>Gammaproteobacteria</taxon>
        <taxon>Moraxellales</taxon>
        <taxon>Moraxellaceae</taxon>
        <taxon>Moraxella</taxon>
    </lineage>
</organism>
<gene>
    <name evidence="3" type="ORF">NCTC9426_01278</name>
</gene>
<accession>A0A1T0A3X9</accession>
<dbReference type="AlphaFoldDB" id="A0A1T0A3X9"/>
<feature type="transmembrane region" description="Helical" evidence="2">
    <location>
        <begin position="6"/>
        <end position="22"/>
    </location>
</feature>
<dbReference type="Proteomes" id="UP000254133">
    <property type="component" value="Unassembled WGS sequence"/>
</dbReference>
<feature type="transmembrane region" description="Helical" evidence="2">
    <location>
        <begin position="29"/>
        <end position="46"/>
    </location>
</feature>
<feature type="transmembrane region" description="Helical" evidence="2">
    <location>
        <begin position="81"/>
        <end position="106"/>
    </location>
</feature>
<dbReference type="Pfam" id="PF04186">
    <property type="entry name" value="FxsA"/>
    <property type="match status" value="1"/>
</dbReference>
<evidence type="ECO:0000313" key="4">
    <source>
        <dbReference type="Proteomes" id="UP000254133"/>
    </source>
</evidence>
<dbReference type="InterPro" id="IPR007313">
    <property type="entry name" value="FxsA"/>
</dbReference>
<keyword evidence="2" id="KW-1133">Transmembrane helix</keyword>
<dbReference type="GO" id="GO:0016020">
    <property type="term" value="C:membrane"/>
    <property type="evidence" value="ECO:0007669"/>
    <property type="project" value="InterPro"/>
</dbReference>
<dbReference type="RefSeq" id="WP_078273888.1">
    <property type="nucleotide sequence ID" value="NZ_CP087817.1"/>
</dbReference>
<feature type="compositionally biased region" description="Gly residues" evidence="1">
    <location>
        <begin position="158"/>
        <end position="169"/>
    </location>
</feature>
<dbReference type="NCBIfam" id="NF008528">
    <property type="entry name" value="PRK11463.1-2"/>
    <property type="match status" value="1"/>
</dbReference>
<name>A0A1T0A3X9_MORBO</name>
<dbReference type="EMBL" id="UGPZ01000002">
    <property type="protein sequence ID" value="STY91231.1"/>
    <property type="molecule type" value="Genomic_DNA"/>
</dbReference>
<protein>
    <submittedName>
        <fullName evidence="3">Phage T7 F exclusion suppressor FxsA</fullName>
    </submittedName>
</protein>
<evidence type="ECO:0000313" key="3">
    <source>
        <dbReference type="EMBL" id="STY91231.1"/>
    </source>
</evidence>
<keyword evidence="2" id="KW-0472">Membrane</keyword>
<evidence type="ECO:0000256" key="2">
    <source>
        <dbReference type="SAM" id="Phobius"/>
    </source>
</evidence>
<evidence type="ECO:0000256" key="1">
    <source>
        <dbReference type="SAM" id="MobiDB-lite"/>
    </source>
</evidence>